<organism evidence="2">
    <name type="scientific">marine metagenome</name>
    <dbReference type="NCBI Taxonomy" id="408172"/>
    <lineage>
        <taxon>unclassified sequences</taxon>
        <taxon>metagenomes</taxon>
        <taxon>ecological metagenomes</taxon>
    </lineage>
</organism>
<dbReference type="Pfam" id="PF08530">
    <property type="entry name" value="PepX_C"/>
    <property type="match status" value="1"/>
</dbReference>
<evidence type="ECO:0000259" key="1">
    <source>
        <dbReference type="SMART" id="SM00939"/>
    </source>
</evidence>
<dbReference type="AlphaFoldDB" id="A0A382VSL0"/>
<feature type="non-terminal residue" evidence="2">
    <location>
        <position position="1"/>
    </location>
</feature>
<dbReference type="Gene3D" id="2.60.120.260">
    <property type="entry name" value="Galactose-binding domain-like"/>
    <property type="match status" value="1"/>
</dbReference>
<evidence type="ECO:0000313" key="2">
    <source>
        <dbReference type="EMBL" id="SVD48921.1"/>
    </source>
</evidence>
<dbReference type="SMART" id="SM00939">
    <property type="entry name" value="PepX_C"/>
    <property type="match status" value="1"/>
</dbReference>
<name>A0A382VSL0_9ZZZZ</name>
<gene>
    <name evidence="2" type="ORF">METZ01_LOCUS401775</name>
</gene>
<dbReference type="GO" id="GO:0008239">
    <property type="term" value="F:dipeptidyl-peptidase activity"/>
    <property type="evidence" value="ECO:0007669"/>
    <property type="project" value="InterPro"/>
</dbReference>
<protein>
    <recommendedName>
        <fullName evidence="1">Xaa-Pro dipeptidyl-peptidase C-terminal domain-containing protein</fullName>
    </recommendedName>
</protein>
<proteinExistence type="predicted"/>
<dbReference type="InterPro" id="IPR013736">
    <property type="entry name" value="Xaa-Pro_dipept_C"/>
</dbReference>
<dbReference type="InterPro" id="IPR008979">
    <property type="entry name" value="Galactose-bd-like_sf"/>
</dbReference>
<feature type="domain" description="Xaa-Pro dipeptidyl-peptidase C-terminal" evidence="1">
    <location>
        <begin position="1"/>
        <end position="149"/>
    </location>
</feature>
<accession>A0A382VSL0</accession>
<reference evidence="2" key="1">
    <citation type="submission" date="2018-05" db="EMBL/GenBank/DDBJ databases">
        <authorList>
            <person name="Lanie J.A."/>
            <person name="Ng W.-L."/>
            <person name="Kazmierczak K.M."/>
            <person name="Andrzejewski T.M."/>
            <person name="Davidsen T.M."/>
            <person name="Wayne K.J."/>
            <person name="Tettelin H."/>
            <person name="Glass J.I."/>
            <person name="Rusch D."/>
            <person name="Podicherti R."/>
            <person name="Tsui H.-C.T."/>
            <person name="Winkler M.E."/>
        </authorList>
    </citation>
    <scope>NUCLEOTIDE SEQUENCE</scope>
</reference>
<sequence length="274" mass="30970">GKSVVFDSDPLPERFEIMGAPVVSLVLSSDKPQANIVVRLCDVTPDGQSARVSFGVLNLSHRYSHERPEPLVPGQAERVNIKLNDCAHKFHADNRIRLAISSHYWPMIWPSPEDPTLVITTAVSHLDLPHRPEGSGNDWHPDTDDAVGAMHGEITWLRHGSYGRSKHIDDLEGLTDVINEVDEGHYRLEQTGLTVGGRKYEVSRIRANEPTSAECVFERSQQMGREDNPISFKLKTRLSCDRDNFFLEGTCDTYESERRIHSKAWNLEIARDHL</sequence>
<dbReference type="EMBL" id="UINC01153933">
    <property type="protein sequence ID" value="SVD48921.1"/>
    <property type="molecule type" value="Genomic_DNA"/>
</dbReference>
<dbReference type="SUPFAM" id="SSF49785">
    <property type="entry name" value="Galactose-binding domain-like"/>
    <property type="match status" value="1"/>
</dbReference>